<dbReference type="InterPro" id="IPR012338">
    <property type="entry name" value="Beta-lactam/transpept-like"/>
</dbReference>
<dbReference type="PANTHER" id="PTHR46825">
    <property type="entry name" value="D-ALANYL-D-ALANINE-CARBOXYPEPTIDASE/ENDOPEPTIDASE AMPH"/>
    <property type="match status" value="1"/>
</dbReference>
<dbReference type="SUPFAM" id="SSF56601">
    <property type="entry name" value="beta-lactamase/transpeptidase-like"/>
    <property type="match status" value="1"/>
</dbReference>
<keyword evidence="6" id="KW-1185">Reference proteome</keyword>
<evidence type="ECO:0000256" key="1">
    <source>
        <dbReference type="ARBA" id="ARBA00004370"/>
    </source>
</evidence>
<evidence type="ECO:0000256" key="2">
    <source>
        <dbReference type="ARBA" id="ARBA00023136"/>
    </source>
</evidence>
<gene>
    <name evidence="5" type="ORF">H8B09_24710</name>
</gene>
<proteinExistence type="predicted"/>
<dbReference type="Gene3D" id="3.40.710.10">
    <property type="entry name" value="DD-peptidase/beta-lactamase superfamily"/>
    <property type="match status" value="1"/>
</dbReference>
<evidence type="ECO:0000313" key="6">
    <source>
        <dbReference type="Proteomes" id="UP000609346"/>
    </source>
</evidence>
<protein>
    <submittedName>
        <fullName evidence="5">Beta-lactamase family protein</fullName>
    </submittedName>
</protein>
<accession>A0ABR8N1C6</accession>
<reference evidence="5 6" key="1">
    <citation type="submission" date="2020-09" db="EMBL/GenBank/DDBJ databases">
        <title>Paenibacillus sp. strain PR3 16S rRNA gene Genome sequencing and assembly.</title>
        <authorList>
            <person name="Kim J."/>
        </authorList>
    </citation>
    <scope>NUCLEOTIDE SEQUENCE [LARGE SCALE GENOMIC DNA]</scope>
    <source>
        <strain evidence="5 6">PR3</strain>
    </source>
</reference>
<dbReference type="PANTHER" id="PTHR46825:SF11">
    <property type="entry name" value="PENICILLIN-BINDING PROTEIN 4"/>
    <property type="match status" value="1"/>
</dbReference>
<comment type="caution">
    <text evidence="5">The sequence shown here is derived from an EMBL/GenBank/DDBJ whole genome shotgun (WGS) entry which is preliminary data.</text>
</comment>
<dbReference type="InterPro" id="IPR050491">
    <property type="entry name" value="AmpC-like"/>
</dbReference>
<evidence type="ECO:0000259" key="4">
    <source>
        <dbReference type="Pfam" id="PF00144"/>
    </source>
</evidence>
<dbReference type="Pfam" id="PF00144">
    <property type="entry name" value="Beta-lactamase"/>
    <property type="match status" value="1"/>
</dbReference>
<evidence type="ECO:0000256" key="3">
    <source>
        <dbReference type="SAM" id="SignalP"/>
    </source>
</evidence>
<feature type="signal peptide" evidence="3">
    <location>
        <begin position="1"/>
        <end position="27"/>
    </location>
</feature>
<keyword evidence="2" id="KW-0472">Membrane</keyword>
<evidence type="ECO:0000313" key="5">
    <source>
        <dbReference type="EMBL" id="MBD3921987.1"/>
    </source>
</evidence>
<keyword evidence="3" id="KW-0732">Signal</keyword>
<dbReference type="Proteomes" id="UP000609346">
    <property type="component" value="Unassembled WGS sequence"/>
</dbReference>
<organism evidence="5 6">
    <name type="scientific">Paenibacillus terricola</name>
    <dbReference type="NCBI Taxonomy" id="2763503"/>
    <lineage>
        <taxon>Bacteria</taxon>
        <taxon>Bacillati</taxon>
        <taxon>Bacillota</taxon>
        <taxon>Bacilli</taxon>
        <taxon>Bacillales</taxon>
        <taxon>Paenibacillaceae</taxon>
        <taxon>Paenibacillus</taxon>
    </lineage>
</organism>
<name>A0ABR8N1C6_9BACL</name>
<comment type="subcellular location">
    <subcellularLocation>
        <location evidence="1">Membrane</location>
    </subcellularLocation>
</comment>
<feature type="chain" id="PRO_5045911584" evidence="3">
    <location>
        <begin position="28"/>
        <end position="695"/>
    </location>
</feature>
<dbReference type="EMBL" id="JACXZA010000007">
    <property type="protein sequence ID" value="MBD3921987.1"/>
    <property type="molecule type" value="Genomic_DNA"/>
</dbReference>
<feature type="domain" description="Beta-lactamase-related" evidence="4">
    <location>
        <begin position="52"/>
        <end position="380"/>
    </location>
</feature>
<dbReference type="InterPro" id="IPR001466">
    <property type="entry name" value="Beta-lactam-related"/>
</dbReference>
<dbReference type="RefSeq" id="WP_191206284.1">
    <property type="nucleotide sequence ID" value="NZ_JACXZA010000007.1"/>
</dbReference>
<sequence length="695" mass="74415">MRAKRLFLLSSIMSMMLAVLAPLNAFAATPGDASSSYATTTKAAAEKASLLTKQYGTTSVQYALIDQGKIVVSGQSGKNDVAGKIPLTANTMYGIGSTSKVFTAAAVMQLVDAGKVDLDKPVVQYIPEFKMKDERYKQITPRMLLNHSAGIAGTASRNASLFSDNDTFAHDNLLKQLSTQVLKADPGAFSVYCNDCFSLSEILVEKVSGTDFTSYIHEHFSEPLGMTNTGTPQDDLDESRMAALYLSPYEQQLPNETTNFIGAGGIYSTAADLARFSQIFTGQAEGLSSKSANAMAQPEYKNGLWPEDADNSIGYGLGWDSVDLFPFGDYGIQALTKGGDTILYHSSIVVLPEQNMAAAVLSSGGSSALNQLLATQILLQALKEKGAIDDIKPGKSFGLPVKADMPQELLGEAGVYGSSTQLLMVGITKDGLLSLASPQDPSSPAETYTYSADGSFINANGSAKINLVKERNGRTYLWVRQYALVPGLGQIAVSEYVDEKLSANDISDETRAAWQGRDGKRYFLVSEKYTSMAYLVASSAQVQLFKNVPGYIMSHKITGPDTAASDLQIPAIGGRDNGPVQFFNQQQGDTTAEYLQASGYRYISQDNVWPIYQGKHAWVTIPTSGDAKWYTIPDAAAGRTMHVTLPSAGSYAVYDENGAIVAFSIINDGPVVLPKNGTIVFAGDAGAKFDVTLTK</sequence>